<name>A0A0N4UY46_ENTVE</name>
<dbReference type="WBParaSite" id="EVEC_0000248701-mRNA-1">
    <property type="protein sequence ID" value="EVEC_0000248701-mRNA-1"/>
    <property type="gene ID" value="EVEC_0000248701"/>
</dbReference>
<dbReference type="Pfam" id="PF00240">
    <property type="entry name" value="ubiquitin"/>
    <property type="match status" value="1"/>
</dbReference>
<dbReference type="EMBL" id="UXUI01007336">
    <property type="protein sequence ID" value="VDD87052.1"/>
    <property type="molecule type" value="Genomic_DNA"/>
</dbReference>
<accession>A0A0N4UY46</accession>
<evidence type="ECO:0000313" key="6">
    <source>
        <dbReference type="WBParaSite" id="EVEC_0000248701-mRNA-1"/>
    </source>
</evidence>
<gene>
    <name evidence="4" type="ORF">EVEC_LOCUS2195</name>
</gene>
<reference evidence="4 5" key="2">
    <citation type="submission" date="2018-10" db="EMBL/GenBank/DDBJ databases">
        <authorList>
            <consortium name="Pathogen Informatics"/>
        </authorList>
    </citation>
    <scope>NUCLEOTIDE SEQUENCE [LARGE SCALE GENOMIC DNA]</scope>
</reference>
<evidence type="ECO:0000313" key="4">
    <source>
        <dbReference type="EMBL" id="VDD87052.1"/>
    </source>
</evidence>
<evidence type="ECO:0000313" key="5">
    <source>
        <dbReference type="Proteomes" id="UP000274131"/>
    </source>
</evidence>
<protein>
    <submittedName>
        <fullName evidence="6">Ubiquitin-like domain-containing protein</fullName>
    </submittedName>
</protein>
<feature type="transmembrane region" description="Helical" evidence="2">
    <location>
        <begin position="368"/>
        <end position="387"/>
    </location>
</feature>
<dbReference type="PANTHER" id="PTHR14557:SF5">
    <property type="entry name" value="UBIQUITIN-LIKE DOMAIN-CONTAINING PROTEIN"/>
    <property type="match status" value="1"/>
</dbReference>
<keyword evidence="2" id="KW-0812">Transmembrane</keyword>
<keyword evidence="2" id="KW-1133">Transmembrane helix</keyword>
<dbReference type="STRING" id="51028.A0A0N4UY46"/>
<keyword evidence="2" id="KW-0472">Membrane</keyword>
<dbReference type="SUPFAM" id="SSF54236">
    <property type="entry name" value="Ubiquitin-like"/>
    <property type="match status" value="1"/>
</dbReference>
<dbReference type="Gene3D" id="3.10.20.90">
    <property type="entry name" value="Phosphatidylinositol 3-kinase Catalytic Subunit, Chain A, domain 1"/>
    <property type="match status" value="1"/>
</dbReference>
<proteinExistence type="predicted"/>
<dbReference type="InterPro" id="IPR000626">
    <property type="entry name" value="Ubiquitin-like_dom"/>
</dbReference>
<feature type="region of interest" description="Disordered" evidence="1">
    <location>
        <begin position="120"/>
        <end position="151"/>
    </location>
</feature>
<dbReference type="GO" id="GO:0036503">
    <property type="term" value="P:ERAD pathway"/>
    <property type="evidence" value="ECO:0007669"/>
    <property type="project" value="InterPro"/>
</dbReference>
<dbReference type="SMART" id="SM00213">
    <property type="entry name" value="UBQ"/>
    <property type="match status" value="1"/>
</dbReference>
<dbReference type="PANTHER" id="PTHR14557">
    <property type="entry name" value="PROTEIN C7ORF21"/>
    <property type="match status" value="1"/>
</dbReference>
<evidence type="ECO:0000259" key="3">
    <source>
        <dbReference type="PROSITE" id="PS50053"/>
    </source>
</evidence>
<sequence>MPHFIEGVGDEIIWIFVLVLASLVIYLAWKSTGISPTEYYVWLVRMRLNPNLNTFQANSDTEARLFEPRLARRSQISGTTSVAQNSVATFQSADIEENGDFVPSASLPNRAETNEIEVGGPEVADDSNEGTPPESDGQALAENEGTENTQLTASFDFKRNTSVIATTNETNGEEEMEGSSTRIKLKFLDDTQIVATTSLETTVGEFKRRYFYDPLLAGKVVRLIYQGQLLRDDSRSLSSYGIHNECVLHCNVSSVPYAQPSSTTTSMLLLDYSFDSSIICKLSSTTSVAPPSQSPQTYHGRSIEDNPSDPYFLRIRNAMIRYFRFSYNFVMGPFPSNTEGRRDEVAAAAAAASRGLGERPEAASIGMYSAEFLVKFVLLWTFVYLYPQYTDRLSMIILSFLTGFFATIVFTSRRENRAEAQVT</sequence>
<keyword evidence="5" id="KW-1185">Reference proteome</keyword>
<organism evidence="6">
    <name type="scientific">Enterobius vermicularis</name>
    <name type="common">Human pinworm</name>
    <dbReference type="NCBI Taxonomy" id="51028"/>
    <lineage>
        <taxon>Eukaryota</taxon>
        <taxon>Metazoa</taxon>
        <taxon>Ecdysozoa</taxon>
        <taxon>Nematoda</taxon>
        <taxon>Chromadorea</taxon>
        <taxon>Rhabditida</taxon>
        <taxon>Spirurina</taxon>
        <taxon>Oxyuridomorpha</taxon>
        <taxon>Oxyuroidea</taxon>
        <taxon>Oxyuridae</taxon>
        <taxon>Enterobius</taxon>
    </lineage>
</organism>
<dbReference type="InterPro" id="IPR040352">
    <property type="entry name" value="TMUB1/2"/>
</dbReference>
<reference evidence="6" key="1">
    <citation type="submission" date="2017-02" db="UniProtKB">
        <authorList>
            <consortium name="WormBaseParasite"/>
        </authorList>
    </citation>
    <scope>IDENTIFICATION</scope>
</reference>
<feature type="domain" description="Ubiquitin-like" evidence="3">
    <location>
        <begin position="181"/>
        <end position="249"/>
    </location>
</feature>
<dbReference type="InterPro" id="IPR029071">
    <property type="entry name" value="Ubiquitin-like_domsf"/>
</dbReference>
<dbReference type="CDD" id="cd17057">
    <property type="entry name" value="Ubl_TMUB1_like"/>
    <property type="match status" value="1"/>
</dbReference>
<feature type="transmembrane region" description="Helical" evidence="2">
    <location>
        <begin position="12"/>
        <end position="29"/>
    </location>
</feature>
<evidence type="ECO:0000256" key="1">
    <source>
        <dbReference type="SAM" id="MobiDB-lite"/>
    </source>
</evidence>
<dbReference type="PROSITE" id="PS50053">
    <property type="entry name" value="UBIQUITIN_2"/>
    <property type="match status" value="1"/>
</dbReference>
<evidence type="ECO:0000256" key="2">
    <source>
        <dbReference type="SAM" id="Phobius"/>
    </source>
</evidence>
<feature type="transmembrane region" description="Helical" evidence="2">
    <location>
        <begin position="393"/>
        <end position="411"/>
    </location>
</feature>
<dbReference type="OrthoDB" id="1679758at2759"/>
<dbReference type="AlphaFoldDB" id="A0A0N4UY46"/>
<dbReference type="Proteomes" id="UP000274131">
    <property type="component" value="Unassembled WGS sequence"/>
</dbReference>